<sequence>MLNLYYEILMENENLFIIWQTGVESFNEMDSLVRNHPHLLVRPFLKSMDLAYAAADLLVSRAGAMTCSEILATGKPAILIPSPNVAEGHQFRNASLMADLAGSRIIREDELDSITLKSAIEELLGNEDQLTVMSERALKAAKPNASAEIVERILSLVTSSAN</sequence>
<gene>
    <name evidence="2" type="ORF">CRG98_031287</name>
</gene>
<dbReference type="Pfam" id="PF04101">
    <property type="entry name" value="Glyco_tran_28_C"/>
    <property type="match status" value="1"/>
</dbReference>
<dbReference type="InterPro" id="IPR007235">
    <property type="entry name" value="Glyco_trans_28_C"/>
</dbReference>
<evidence type="ECO:0000313" key="3">
    <source>
        <dbReference type="Proteomes" id="UP000233551"/>
    </source>
</evidence>
<dbReference type="Proteomes" id="UP000233551">
    <property type="component" value="Unassembled WGS sequence"/>
</dbReference>
<reference evidence="2 3" key="1">
    <citation type="submission" date="2017-11" db="EMBL/GenBank/DDBJ databases">
        <title>De-novo sequencing of pomegranate (Punica granatum L.) genome.</title>
        <authorList>
            <person name="Akparov Z."/>
            <person name="Amiraslanov A."/>
            <person name="Hajiyeva S."/>
            <person name="Abbasov M."/>
            <person name="Kaur K."/>
            <person name="Hamwieh A."/>
            <person name="Solovyev V."/>
            <person name="Salamov A."/>
            <person name="Braich B."/>
            <person name="Kosarev P."/>
            <person name="Mahmoud A."/>
            <person name="Hajiyev E."/>
            <person name="Babayeva S."/>
            <person name="Izzatullayeva V."/>
            <person name="Mammadov A."/>
            <person name="Mammadov A."/>
            <person name="Sharifova S."/>
            <person name="Ojaghi J."/>
            <person name="Eynullazada K."/>
            <person name="Bayramov B."/>
            <person name="Abdulazimova A."/>
            <person name="Shahmuradov I."/>
        </authorList>
    </citation>
    <scope>NUCLEOTIDE SEQUENCE [LARGE SCALE GENOMIC DNA]</scope>
    <source>
        <strain evidence="3">cv. AG2017</strain>
        <tissue evidence="2">Leaf</tissue>
    </source>
</reference>
<dbReference type="CDD" id="cd03785">
    <property type="entry name" value="GT28_MurG"/>
    <property type="match status" value="1"/>
</dbReference>
<feature type="domain" description="Glycosyl transferase family 28 C-terminal" evidence="1">
    <location>
        <begin position="11"/>
        <end position="146"/>
    </location>
</feature>
<dbReference type="PANTHER" id="PTHR21015">
    <property type="entry name" value="UDP-N-ACETYLGLUCOSAMINE--N-ACETYLMURAMYL-(PENTAPEPTIDE) PYROPHOSPHORYL-UNDECAPRENOL N-ACETYLGLUCOSAMINE TRANSFERASE 1"/>
    <property type="match status" value="1"/>
</dbReference>
<keyword evidence="3" id="KW-1185">Reference proteome</keyword>
<evidence type="ECO:0000259" key="1">
    <source>
        <dbReference type="Pfam" id="PF04101"/>
    </source>
</evidence>
<dbReference type="PANTHER" id="PTHR21015:SF22">
    <property type="entry name" value="GLYCOSYLTRANSFERASE"/>
    <property type="match status" value="1"/>
</dbReference>
<comment type="caution">
    <text evidence="2">The sequence shown here is derived from an EMBL/GenBank/DDBJ whole genome shotgun (WGS) entry which is preliminary data.</text>
</comment>
<dbReference type="EMBL" id="PGOL01002404">
    <property type="protein sequence ID" value="PKI48339.1"/>
    <property type="molecule type" value="Genomic_DNA"/>
</dbReference>
<dbReference type="AlphaFoldDB" id="A0A2I0IWE7"/>
<evidence type="ECO:0000313" key="2">
    <source>
        <dbReference type="EMBL" id="PKI48339.1"/>
    </source>
</evidence>
<proteinExistence type="predicted"/>
<dbReference type="Gene3D" id="3.40.50.2000">
    <property type="entry name" value="Glycogen Phosphorylase B"/>
    <property type="match status" value="1"/>
</dbReference>
<protein>
    <recommendedName>
        <fullName evidence="1">Glycosyl transferase family 28 C-terminal domain-containing protein</fullName>
    </recommendedName>
</protein>
<dbReference type="GO" id="GO:0016758">
    <property type="term" value="F:hexosyltransferase activity"/>
    <property type="evidence" value="ECO:0007669"/>
    <property type="project" value="InterPro"/>
</dbReference>
<name>A0A2I0IWE7_PUNGR</name>
<dbReference type="STRING" id="22663.A0A2I0IWE7"/>
<accession>A0A2I0IWE7</accession>
<dbReference type="SUPFAM" id="SSF53756">
    <property type="entry name" value="UDP-Glycosyltransferase/glycogen phosphorylase"/>
    <property type="match status" value="1"/>
</dbReference>
<organism evidence="2 3">
    <name type="scientific">Punica granatum</name>
    <name type="common">Pomegranate</name>
    <dbReference type="NCBI Taxonomy" id="22663"/>
    <lineage>
        <taxon>Eukaryota</taxon>
        <taxon>Viridiplantae</taxon>
        <taxon>Streptophyta</taxon>
        <taxon>Embryophyta</taxon>
        <taxon>Tracheophyta</taxon>
        <taxon>Spermatophyta</taxon>
        <taxon>Magnoliopsida</taxon>
        <taxon>eudicotyledons</taxon>
        <taxon>Gunneridae</taxon>
        <taxon>Pentapetalae</taxon>
        <taxon>rosids</taxon>
        <taxon>malvids</taxon>
        <taxon>Myrtales</taxon>
        <taxon>Lythraceae</taxon>
        <taxon>Punica</taxon>
    </lineage>
</organism>